<evidence type="ECO:0000256" key="2">
    <source>
        <dbReference type="ARBA" id="ARBA00022827"/>
    </source>
</evidence>
<evidence type="ECO:0000256" key="1">
    <source>
        <dbReference type="ARBA" id="ARBA00022630"/>
    </source>
</evidence>
<keyword evidence="5" id="KW-1185">Reference proteome</keyword>
<dbReference type="InterPro" id="IPR016164">
    <property type="entry name" value="FAD-linked_Oxase-like_C"/>
</dbReference>
<dbReference type="InterPro" id="IPR006094">
    <property type="entry name" value="Oxid_FAD_bind_N"/>
</dbReference>
<dbReference type="SUPFAM" id="SSF55103">
    <property type="entry name" value="FAD-linked oxidases, C-terminal domain"/>
    <property type="match status" value="1"/>
</dbReference>
<dbReference type="Pfam" id="PF01565">
    <property type="entry name" value="FAD_binding_4"/>
    <property type="match status" value="1"/>
</dbReference>
<keyword evidence="1" id="KW-0285">Flavoprotein</keyword>
<dbReference type="Proteomes" id="UP001500908">
    <property type="component" value="Unassembled WGS sequence"/>
</dbReference>
<dbReference type="InterPro" id="IPR016169">
    <property type="entry name" value="FAD-bd_PCMH_sub2"/>
</dbReference>
<dbReference type="InterPro" id="IPR016166">
    <property type="entry name" value="FAD-bd_PCMH"/>
</dbReference>
<evidence type="ECO:0000313" key="5">
    <source>
        <dbReference type="Proteomes" id="UP001500908"/>
    </source>
</evidence>
<keyword evidence="2" id="KW-0274">FAD</keyword>
<accession>A0ABP7G889</accession>
<feature type="domain" description="FAD-binding PCMH-type" evidence="3">
    <location>
        <begin position="37"/>
        <end position="214"/>
    </location>
</feature>
<dbReference type="RefSeq" id="WP_344974644.1">
    <property type="nucleotide sequence ID" value="NZ_BAABDD010000025.1"/>
</dbReference>
<name>A0ABP7G889_9ACTN</name>
<dbReference type="PROSITE" id="PS51387">
    <property type="entry name" value="FAD_PCMH"/>
    <property type="match status" value="1"/>
</dbReference>
<evidence type="ECO:0000259" key="3">
    <source>
        <dbReference type="PROSITE" id="PS51387"/>
    </source>
</evidence>
<protein>
    <submittedName>
        <fullName evidence="4">FAD-binding oxidoreductase</fullName>
    </submittedName>
</protein>
<dbReference type="EMBL" id="BAABDD010000025">
    <property type="protein sequence ID" value="GAA3757654.1"/>
    <property type="molecule type" value="Genomic_DNA"/>
</dbReference>
<organism evidence="4 5">
    <name type="scientific">Salinactinospora qingdaonensis</name>
    <dbReference type="NCBI Taxonomy" id="702744"/>
    <lineage>
        <taxon>Bacteria</taxon>
        <taxon>Bacillati</taxon>
        <taxon>Actinomycetota</taxon>
        <taxon>Actinomycetes</taxon>
        <taxon>Streptosporangiales</taxon>
        <taxon>Nocardiopsidaceae</taxon>
        <taxon>Salinactinospora</taxon>
    </lineage>
</organism>
<dbReference type="Gene3D" id="3.30.465.10">
    <property type="match status" value="1"/>
</dbReference>
<dbReference type="PANTHER" id="PTHR11748">
    <property type="entry name" value="D-LACTATE DEHYDROGENASE"/>
    <property type="match status" value="1"/>
</dbReference>
<reference evidence="5" key="1">
    <citation type="journal article" date="2019" name="Int. J. Syst. Evol. Microbiol.">
        <title>The Global Catalogue of Microorganisms (GCM) 10K type strain sequencing project: providing services to taxonomists for standard genome sequencing and annotation.</title>
        <authorList>
            <consortium name="The Broad Institute Genomics Platform"/>
            <consortium name="The Broad Institute Genome Sequencing Center for Infectious Disease"/>
            <person name="Wu L."/>
            <person name="Ma J."/>
        </authorList>
    </citation>
    <scope>NUCLEOTIDE SEQUENCE [LARGE SCALE GENOMIC DNA]</scope>
    <source>
        <strain evidence="5">JCM 17137</strain>
    </source>
</reference>
<sequence length="426" mass="42327">MSETARAPAAIETVASKLAAHGIHARPGEERAGDAVSGVVPSLVATPADTAGVESAMALANRHGLAVVARGNGSKIDWGAPPRRLDMTVATTALTGITHASGDLVARVGAGTPLAQLQEELATAGQRLSVDTVIAGSTVGGVVATGLSGPRRLLHGSVRDLVIGMTVVGADAVATSSGGAVVKNVAGYDLAKLHTGALGTLGVITSVTFRLHPIAPALRLVRATTSDPAAARAWVWDMARSPAVASAVELDWPAGGALHLYVLLEGTVAGVEARAAAVAASLRGGAAEPDTRADLPAGWGAAPGEDGDTLLRVSCPIAATVDTALALRSAGEAVGVPVAVRGSAGAGVLLASVPARTAAADVATIVTRVRTELAEGSVTVARPAAAVRGSGLDLWGEVAGLELMRAVKDSFDPGHHLAPGRFVGGI</sequence>
<evidence type="ECO:0000313" key="4">
    <source>
        <dbReference type="EMBL" id="GAA3757654.1"/>
    </source>
</evidence>
<dbReference type="PANTHER" id="PTHR11748:SF103">
    <property type="entry name" value="GLYCOLATE OXIDASE SUBUNIT GLCE"/>
    <property type="match status" value="1"/>
</dbReference>
<proteinExistence type="predicted"/>
<dbReference type="SUPFAM" id="SSF56176">
    <property type="entry name" value="FAD-binding/transporter-associated domain-like"/>
    <property type="match status" value="1"/>
</dbReference>
<comment type="caution">
    <text evidence="4">The sequence shown here is derived from an EMBL/GenBank/DDBJ whole genome shotgun (WGS) entry which is preliminary data.</text>
</comment>
<gene>
    <name evidence="4" type="ORF">GCM10022402_39870</name>
</gene>
<dbReference type="InterPro" id="IPR036318">
    <property type="entry name" value="FAD-bd_PCMH-like_sf"/>
</dbReference>